<dbReference type="InterPro" id="IPR024924">
    <property type="entry name" value="7-CO-7-deazaguanine_synth-like"/>
</dbReference>
<keyword evidence="7 8" id="KW-0456">Lyase</keyword>
<keyword evidence="2 8" id="KW-0949">S-adenosyl-L-methionine</keyword>
<dbReference type="SFLD" id="SFLDS00029">
    <property type="entry name" value="Radical_SAM"/>
    <property type="match status" value="1"/>
</dbReference>
<feature type="binding site" evidence="8">
    <location>
        <begin position="37"/>
        <end position="39"/>
    </location>
    <ligand>
        <name>S-adenosyl-L-methionine</name>
        <dbReference type="ChEBI" id="CHEBI:59789"/>
    </ligand>
</feature>
<feature type="binding site" evidence="8">
    <location>
        <begin position="12"/>
        <end position="14"/>
    </location>
    <ligand>
        <name>substrate</name>
    </ligand>
</feature>
<dbReference type="SUPFAM" id="SSF102114">
    <property type="entry name" value="Radical SAM enzymes"/>
    <property type="match status" value="1"/>
</dbReference>
<name>A0A4P8L3H0_9BACT</name>
<dbReference type="OrthoDB" id="9792276at2"/>
<feature type="domain" description="Radical SAM core" evidence="9">
    <location>
        <begin position="18"/>
        <end position="209"/>
    </location>
</feature>
<evidence type="ECO:0000256" key="4">
    <source>
        <dbReference type="ARBA" id="ARBA00022842"/>
    </source>
</evidence>
<dbReference type="AlphaFoldDB" id="A0A4P8L3H0"/>
<dbReference type="GO" id="GO:0016840">
    <property type="term" value="F:carbon-nitrogen lyase activity"/>
    <property type="evidence" value="ECO:0007669"/>
    <property type="project" value="UniProtKB-UniRule"/>
</dbReference>
<comment type="subunit">
    <text evidence="8">Homodimer.</text>
</comment>
<feature type="binding site" evidence="8">
    <location>
        <position position="31"/>
    </location>
    <ligand>
        <name>[4Fe-4S] cluster</name>
        <dbReference type="ChEBI" id="CHEBI:49883"/>
        <note>4Fe-4S-S-AdoMet</note>
    </ligand>
</feature>
<evidence type="ECO:0000256" key="6">
    <source>
        <dbReference type="ARBA" id="ARBA00023014"/>
    </source>
</evidence>
<evidence type="ECO:0000256" key="5">
    <source>
        <dbReference type="ARBA" id="ARBA00023004"/>
    </source>
</evidence>
<reference evidence="10 11" key="2">
    <citation type="submission" date="2019-05" db="EMBL/GenBank/DDBJ databases">
        <authorList>
            <person name="Suflita J.M."/>
            <person name="Marks C.R."/>
        </authorList>
    </citation>
    <scope>NUCLEOTIDE SEQUENCE [LARGE SCALE GENOMIC DNA]</scope>
    <source>
        <strain evidence="10 11">ALDC</strain>
    </source>
</reference>
<dbReference type="PANTHER" id="PTHR42836">
    <property type="entry name" value="7-CARBOXY-7-DEAZAGUANINE SYNTHASE"/>
    <property type="match status" value="1"/>
</dbReference>
<dbReference type="KEGG" id="dax:FDQ92_09765"/>
<comment type="caution">
    <text evidence="8">Lacks conserved residue(s) required for the propagation of feature annotation.</text>
</comment>
<comment type="catalytic activity">
    <reaction evidence="8">
        <text>6-carboxy-5,6,7,8-tetrahydropterin + H(+) = 7-carboxy-7-carbaguanine + NH4(+)</text>
        <dbReference type="Rhea" id="RHEA:27974"/>
        <dbReference type="ChEBI" id="CHEBI:15378"/>
        <dbReference type="ChEBI" id="CHEBI:28938"/>
        <dbReference type="ChEBI" id="CHEBI:61032"/>
        <dbReference type="ChEBI" id="CHEBI:61036"/>
        <dbReference type="EC" id="4.3.99.3"/>
    </reaction>
</comment>
<evidence type="ECO:0000256" key="7">
    <source>
        <dbReference type="ARBA" id="ARBA00023239"/>
    </source>
</evidence>
<comment type="cofactor">
    <cofactor evidence="8">
        <name>Mg(2+)</name>
        <dbReference type="ChEBI" id="CHEBI:18420"/>
    </cofactor>
</comment>
<protein>
    <recommendedName>
        <fullName evidence="8">7-carboxy-7-deazaguanine synthase</fullName>
        <shortName evidence="8">CDG synthase</shortName>
        <ecNumber evidence="8">4.3.99.3</ecNumber>
    </recommendedName>
    <alternativeName>
        <fullName evidence="8">Queuosine biosynthesis protein QueE</fullName>
    </alternativeName>
</protein>
<feature type="binding site" evidence="8">
    <location>
        <position position="40"/>
    </location>
    <ligand>
        <name>Mg(2+)</name>
        <dbReference type="ChEBI" id="CHEBI:18420"/>
    </ligand>
</feature>
<dbReference type="PIRSF" id="PIRSF000370">
    <property type="entry name" value="QueE"/>
    <property type="match status" value="1"/>
</dbReference>
<dbReference type="HAMAP" id="MF_00917">
    <property type="entry name" value="QueE"/>
    <property type="match status" value="1"/>
</dbReference>
<comment type="function">
    <text evidence="8">Catalyzes the complex heterocyclic radical-mediated conversion of 6-carboxy-5,6,7,8-tetrahydropterin (CPH4) to 7-carboxy-7-deazaguanine (CDG), a step common to the biosynthetic pathways of all 7-deazapurine-containing compounds.</text>
</comment>
<feature type="binding site" evidence="8">
    <location>
        <position position="38"/>
    </location>
    <ligand>
        <name>[4Fe-4S] cluster</name>
        <dbReference type="ChEBI" id="CHEBI:49883"/>
        <note>4Fe-4S-S-AdoMet</note>
    </ligand>
</feature>
<dbReference type="InterPro" id="IPR013785">
    <property type="entry name" value="Aldolase_TIM"/>
</dbReference>
<keyword evidence="3 8" id="KW-0479">Metal-binding</keyword>
<feature type="binding site" evidence="8">
    <location>
        <position position="27"/>
    </location>
    <ligand>
        <name>substrate</name>
    </ligand>
</feature>
<keyword evidence="8" id="KW-0671">Queuosine biosynthesis</keyword>
<evidence type="ECO:0000259" key="9">
    <source>
        <dbReference type="PROSITE" id="PS51918"/>
    </source>
</evidence>
<dbReference type="InterPro" id="IPR007197">
    <property type="entry name" value="rSAM"/>
</dbReference>
<dbReference type="GO" id="GO:0000287">
    <property type="term" value="F:magnesium ion binding"/>
    <property type="evidence" value="ECO:0007669"/>
    <property type="project" value="UniProtKB-UniRule"/>
</dbReference>
<dbReference type="GO" id="GO:0008616">
    <property type="term" value="P:tRNA queuosine(34) biosynthetic process"/>
    <property type="evidence" value="ECO:0007669"/>
    <property type="project" value="UniProtKB-UniRule"/>
</dbReference>
<feature type="binding site" evidence="8">
    <location>
        <position position="70"/>
    </location>
    <ligand>
        <name>substrate</name>
    </ligand>
</feature>
<comment type="cofactor">
    <cofactor evidence="8">
        <name>S-adenosyl-L-methionine</name>
        <dbReference type="ChEBI" id="CHEBI:59789"/>
    </cofactor>
    <text evidence="8">Binds 1 S-adenosyl-L-methionine per subunit.</text>
</comment>
<feature type="binding site" evidence="8">
    <location>
        <position position="35"/>
    </location>
    <ligand>
        <name>[4Fe-4S] cluster</name>
        <dbReference type="ChEBI" id="CHEBI:49883"/>
        <note>4Fe-4S-S-AdoMet</note>
    </ligand>
</feature>
<dbReference type="Gene3D" id="3.20.20.70">
    <property type="entry name" value="Aldolase class I"/>
    <property type="match status" value="1"/>
</dbReference>
<comment type="similarity">
    <text evidence="8">Belongs to the radical SAM superfamily. 7-carboxy-7-deazaguanine synthase family.</text>
</comment>
<dbReference type="InterPro" id="IPR058240">
    <property type="entry name" value="rSAM_sf"/>
</dbReference>
<dbReference type="EMBL" id="CP040098">
    <property type="protein sequence ID" value="QCQ22419.1"/>
    <property type="molecule type" value="Genomic_DNA"/>
</dbReference>
<evidence type="ECO:0000313" key="11">
    <source>
        <dbReference type="Proteomes" id="UP000298602"/>
    </source>
</evidence>
<keyword evidence="6 8" id="KW-0411">Iron-sulfur</keyword>
<dbReference type="PANTHER" id="PTHR42836:SF1">
    <property type="entry name" value="7-CARBOXY-7-DEAZAGUANINE SYNTHASE"/>
    <property type="match status" value="1"/>
</dbReference>
<keyword evidence="5 8" id="KW-0408">Iron</keyword>
<dbReference type="GO" id="GO:0051539">
    <property type="term" value="F:4 iron, 4 sulfur cluster binding"/>
    <property type="evidence" value="ECO:0007669"/>
    <property type="project" value="UniProtKB-UniRule"/>
</dbReference>
<dbReference type="PROSITE" id="PS51918">
    <property type="entry name" value="RADICAL_SAM"/>
    <property type="match status" value="1"/>
</dbReference>
<evidence type="ECO:0000256" key="3">
    <source>
        <dbReference type="ARBA" id="ARBA00022723"/>
    </source>
</evidence>
<keyword evidence="11" id="KW-1185">Reference proteome</keyword>
<dbReference type="Pfam" id="PF04055">
    <property type="entry name" value="Radical_SAM"/>
    <property type="match status" value="1"/>
</dbReference>
<dbReference type="RefSeq" id="WP_137424581.1">
    <property type="nucleotide sequence ID" value="NZ_CP040098.1"/>
</dbReference>
<evidence type="ECO:0000256" key="2">
    <source>
        <dbReference type="ARBA" id="ARBA00022691"/>
    </source>
</evidence>
<feature type="binding site" evidence="8">
    <location>
        <position position="72"/>
    </location>
    <ligand>
        <name>S-adenosyl-L-methionine</name>
        <dbReference type="ChEBI" id="CHEBI:59789"/>
    </ligand>
</feature>
<dbReference type="CDD" id="cd01335">
    <property type="entry name" value="Radical_SAM"/>
    <property type="match status" value="1"/>
</dbReference>
<keyword evidence="4 8" id="KW-0460">Magnesium</keyword>
<proteinExistence type="inferred from homology"/>
<reference evidence="10 11" key="1">
    <citation type="submission" date="2019-05" db="EMBL/GenBank/DDBJ databases">
        <title>The Complete Genome Sequence of the n-alkane-degrading Desulfoglaeba alkanexedens ALDC reveals multiple alkylsuccinate synthase gene clusters.</title>
        <authorList>
            <person name="Callaghan A.V."/>
            <person name="Davidova I.A."/>
            <person name="Duncan K.E."/>
            <person name="Morris B."/>
            <person name="McInerney M.J."/>
        </authorList>
    </citation>
    <scope>NUCLEOTIDE SEQUENCE [LARGE SCALE GENOMIC DNA]</scope>
    <source>
        <strain evidence="10 11">ALDC</strain>
    </source>
</reference>
<organism evidence="10 11">
    <name type="scientific">Desulfoglaeba alkanexedens ALDC</name>
    <dbReference type="NCBI Taxonomy" id="980445"/>
    <lineage>
        <taxon>Bacteria</taxon>
        <taxon>Pseudomonadati</taxon>
        <taxon>Thermodesulfobacteriota</taxon>
        <taxon>Syntrophobacteria</taxon>
        <taxon>Syntrophobacterales</taxon>
        <taxon>Syntrophobacteraceae</taxon>
        <taxon>Desulfoglaeba</taxon>
    </lineage>
</organism>
<dbReference type="GO" id="GO:1904047">
    <property type="term" value="F:S-adenosyl-L-methionine binding"/>
    <property type="evidence" value="ECO:0007669"/>
    <property type="project" value="UniProtKB-UniRule"/>
</dbReference>
<dbReference type="Proteomes" id="UP000298602">
    <property type="component" value="Chromosome"/>
</dbReference>
<evidence type="ECO:0000256" key="8">
    <source>
        <dbReference type="HAMAP-Rule" id="MF_00917"/>
    </source>
</evidence>
<dbReference type="UniPathway" id="UPA00391"/>
<sequence length="214" mass="24240">MGLRVHEIFRSIQGESTRAGWPCVFVRLTGCNLRCTYCDTRYAYDRGEDMAVEDILERIAAWNCNLVEITGGEPLIQEETPVLAARLLERGKTVLLETNGSRNIGEVDERCVRIVDFKCPSSGESSANDYGNLERLSPRDEVKLVVADRSDYEFARDLYHRIRRRGVTSPVHFSPVFGILAPSRLAGWILSDGLQVRLNLQLHKFIWDPDARGV</sequence>
<dbReference type="EC" id="4.3.99.3" evidence="8"/>
<evidence type="ECO:0000256" key="1">
    <source>
        <dbReference type="ARBA" id="ARBA00022485"/>
    </source>
</evidence>
<keyword evidence="1 8" id="KW-0004">4Fe-4S</keyword>
<comment type="pathway">
    <text evidence="8">Purine metabolism; 7-cyano-7-deazaguanine biosynthesis.</text>
</comment>
<evidence type="ECO:0000313" key="10">
    <source>
        <dbReference type="EMBL" id="QCQ22419.1"/>
    </source>
</evidence>
<gene>
    <name evidence="8" type="primary">queE</name>
    <name evidence="10" type="ORF">FDQ92_09765</name>
</gene>
<comment type="cofactor">
    <cofactor evidence="8">
        <name>[4Fe-4S] cluster</name>
        <dbReference type="ChEBI" id="CHEBI:49883"/>
    </cofactor>
    <text evidence="8">Binds 1 [4Fe-4S] cluster. The cluster is coordinated with 3 cysteines and an exchangeable S-adenosyl-L-methionine.</text>
</comment>
<accession>A0A4P8L3H0</accession>